<dbReference type="Pfam" id="PF00249">
    <property type="entry name" value="Myb_DNA-binding"/>
    <property type="match status" value="1"/>
</dbReference>
<dbReference type="InterPro" id="IPR007526">
    <property type="entry name" value="SWIRM"/>
</dbReference>
<accession>A0AA89ARA8</accession>
<feature type="compositionally biased region" description="Basic and acidic residues" evidence="7">
    <location>
        <begin position="312"/>
        <end position="324"/>
    </location>
</feature>
<dbReference type="PROSITE" id="PS50934">
    <property type="entry name" value="SWIRM"/>
    <property type="match status" value="1"/>
</dbReference>
<dbReference type="AlphaFoldDB" id="A0AA89ARA8"/>
<keyword evidence="6" id="KW-0175">Coiled coil</keyword>
<evidence type="ECO:0000256" key="3">
    <source>
        <dbReference type="ARBA" id="ARBA00023125"/>
    </source>
</evidence>
<feature type="region of interest" description="Disordered" evidence="7">
    <location>
        <begin position="312"/>
        <end position="345"/>
    </location>
</feature>
<dbReference type="InterPro" id="IPR017884">
    <property type="entry name" value="SANT_dom"/>
</dbReference>
<evidence type="ECO:0000256" key="7">
    <source>
        <dbReference type="SAM" id="MobiDB-lite"/>
    </source>
</evidence>
<evidence type="ECO:0000259" key="8">
    <source>
        <dbReference type="PROSITE" id="PS50934"/>
    </source>
</evidence>
<dbReference type="EMBL" id="JAVXUP010001264">
    <property type="protein sequence ID" value="KAK3013844.1"/>
    <property type="molecule type" value="Genomic_DNA"/>
</dbReference>
<feature type="coiled-coil region" evidence="6">
    <location>
        <begin position="493"/>
        <end position="520"/>
    </location>
</feature>
<dbReference type="Pfam" id="PF04433">
    <property type="entry name" value="SWIRM"/>
    <property type="match status" value="1"/>
</dbReference>
<dbReference type="PROSITE" id="PS51293">
    <property type="entry name" value="SANT"/>
    <property type="match status" value="1"/>
</dbReference>
<evidence type="ECO:0000313" key="10">
    <source>
        <dbReference type="EMBL" id="KAK3013844.1"/>
    </source>
</evidence>
<dbReference type="Gene3D" id="1.10.10.10">
    <property type="entry name" value="Winged helix-like DNA-binding domain superfamily/Winged helix DNA-binding domain"/>
    <property type="match status" value="1"/>
</dbReference>
<dbReference type="GO" id="GO:0003677">
    <property type="term" value="F:DNA binding"/>
    <property type="evidence" value="ECO:0007669"/>
    <property type="project" value="UniProtKB-KW"/>
</dbReference>
<evidence type="ECO:0000256" key="5">
    <source>
        <dbReference type="ARBA" id="ARBA00023242"/>
    </source>
</evidence>
<feature type="region of interest" description="Disordered" evidence="7">
    <location>
        <begin position="394"/>
        <end position="431"/>
    </location>
</feature>
<evidence type="ECO:0000313" key="11">
    <source>
        <dbReference type="Proteomes" id="UP001188597"/>
    </source>
</evidence>
<dbReference type="InterPro" id="IPR001005">
    <property type="entry name" value="SANT/Myb"/>
</dbReference>
<dbReference type="PANTHER" id="PTHR12802">
    <property type="entry name" value="SWI/SNF COMPLEX-RELATED"/>
    <property type="match status" value="1"/>
</dbReference>
<dbReference type="Gene3D" id="1.10.10.60">
    <property type="entry name" value="Homeodomain-like"/>
    <property type="match status" value="1"/>
</dbReference>
<evidence type="ECO:0000259" key="9">
    <source>
        <dbReference type="PROSITE" id="PS51293"/>
    </source>
</evidence>
<protein>
    <recommendedName>
        <fullName evidence="12">SWI/SNF complex subunit SWI3A</fullName>
    </recommendedName>
</protein>
<evidence type="ECO:0000256" key="6">
    <source>
        <dbReference type="SAM" id="Coils"/>
    </source>
</evidence>
<keyword evidence="1" id="KW-0217">Developmental protein</keyword>
<sequence length="547" mass="61602">MDDSTTAGDPELDLYTIPSRSSWFSWDDIHETERTSLKVFFDGISLTRTPKIYKEYRDFIISKYREDHSRRLTFTEVRKSLVGDVSLLHKVFLFLDRWGLINFGTRPLDEDLEEEGWRARVRVEEGAPNGVRVVAVPNTLKPVAVSPPVPSRVLVRDGLRKPPLASYSNIYATGVVCRKCNAHCGPEHYEYLKDKSFIICVKCFKDKNYGDKCVDDFKFIDFNKDSGSQGVVWTEAETLLLLESVLKHGDDWELVTQNMKTKSKVDCISKLLELPFGELMFGAAHDRSRFWDANGTANSVKQVELASEESLKTEDQQQELKDESQQNGDVDNQGPPMKRVRTAPITDASSLLMKRVALISTMVDPHITASASEAAITALCNENLCTKEILDGEDNVDDELGPTPLSNEIERAPKTEDSKMEEGSVQSETQETLSEKKSIFLTLRMRAASATALGAAAAHARLLADQEDREIEHLMATVMETQLEKLNSKIKHLGDLELIMEKEHAEMEELEESLLAERMNVLQRVLNAGLSRWRDHTSAKSQTSTVL</sequence>
<evidence type="ECO:0008006" key="12">
    <source>
        <dbReference type="Google" id="ProtNLM"/>
    </source>
</evidence>
<name>A0AA89ARA8_9ASTE</name>
<gene>
    <name evidence="10" type="ORF">RJ639_010192</name>
</gene>
<feature type="compositionally biased region" description="Basic and acidic residues" evidence="7">
    <location>
        <begin position="408"/>
        <end position="422"/>
    </location>
</feature>
<keyword evidence="5" id="KW-0539">Nucleus</keyword>
<dbReference type="SUPFAM" id="SSF46689">
    <property type="entry name" value="Homeodomain-like"/>
    <property type="match status" value="2"/>
</dbReference>
<dbReference type="Pfam" id="PF16495">
    <property type="entry name" value="SWIRM-assoc_1"/>
    <property type="match status" value="1"/>
</dbReference>
<dbReference type="FunFam" id="1.10.10.10:FF:000020">
    <property type="entry name" value="SWI/SNF complex subunit SMARCC2 isoform c"/>
    <property type="match status" value="1"/>
</dbReference>
<dbReference type="CDD" id="cd00167">
    <property type="entry name" value="SANT"/>
    <property type="match status" value="1"/>
</dbReference>
<keyword evidence="4" id="KW-0804">Transcription</keyword>
<dbReference type="GO" id="GO:0005634">
    <property type="term" value="C:nucleus"/>
    <property type="evidence" value="ECO:0007669"/>
    <property type="project" value="UniProtKB-ARBA"/>
</dbReference>
<keyword evidence="2" id="KW-0805">Transcription regulation</keyword>
<dbReference type="InterPro" id="IPR036388">
    <property type="entry name" value="WH-like_DNA-bd_sf"/>
</dbReference>
<comment type="caution">
    <text evidence="10">The sequence shown here is derived from an EMBL/GenBank/DDBJ whole genome shotgun (WGS) entry which is preliminary data.</text>
</comment>
<evidence type="ECO:0000256" key="1">
    <source>
        <dbReference type="ARBA" id="ARBA00022473"/>
    </source>
</evidence>
<evidence type="ECO:0000256" key="2">
    <source>
        <dbReference type="ARBA" id="ARBA00023015"/>
    </source>
</evidence>
<feature type="domain" description="SWIRM" evidence="8">
    <location>
        <begin position="15"/>
        <end position="112"/>
    </location>
</feature>
<evidence type="ECO:0000256" key="4">
    <source>
        <dbReference type="ARBA" id="ARBA00023163"/>
    </source>
</evidence>
<proteinExistence type="predicted"/>
<dbReference type="SMART" id="SM00717">
    <property type="entry name" value="SANT"/>
    <property type="match status" value="1"/>
</dbReference>
<keyword evidence="3" id="KW-0238">DNA-binding</keyword>
<dbReference type="Proteomes" id="UP001188597">
    <property type="component" value="Unassembled WGS sequence"/>
</dbReference>
<reference evidence="10" key="1">
    <citation type="submission" date="2022-12" db="EMBL/GenBank/DDBJ databases">
        <title>Draft genome assemblies for two species of Escallonia (Escalloniales).</title>
        <authorList>
            <person name="Chanderbali A."/>
            <person name="Dervinis C."/>
            <person name="Anghel I."/>
            <person name="Soltis D."/>
            <person name="Soltis P."/>
            <person name="Zapata F."/>
        </authorList>
    </citation>
    <scope>NUCLEOTIDE SEQUENCE</scope>
    <source>
        <strain evidence="10">UCBG64.0493</strain>
        <tissue evidence="10">Leaf</tissue>
    </source>
</reference>
<dbReference type="InterPro" id="IPR009057">
    <property type="entry name" value="Homeodomain-like_sf"/>
</dbReference>
<dbReference type="InterPro" id="IPR032451">
    <property type="entry name" value="SMARCC_C"/>
</dbReference>
<feature type="domain" description="SANT" evidence="9">
    <location>
        <begin position="228"/>
        <end position="279"/>
    </location>
</feature>
<dbReference type="PANTHER" id="PTHR12802:SF140">
    <property type="entry name" value="SWI_SNF COMPLEX SUBUNIT SWI3A"/>
    <property type="match status" value="1"/>
</dbReference>
<keyword evidence="11" id="KW-1185">Reference proteome</keyword>
<organism evidence="10 11">
    <name type="scientific">Escallonia herrerae</name>
    <dbReference type="NCBI Taxonomy" id="1293975"/>
    <lineage>
        <taxon>Eukaryota</taxon>
        <taxon>Viridiplantae</taxon>
        <taxon>Streptophyta</taxon>
        <taxon>Embryophyta</taxon>
        <taxon>Tracheophyta</taxon>
        <taxon>Spermatophyta</taxon>
        <taxon>Magnoliopsida</taxon>
        <taxon>eudicotyledons</taxon>
        <taxon>Gunneridae</taxon>
        <taxon>Pentapetalae</taxon>
        <taxon>asterids</taxon>
        <taxon>campanulids</taxon>
        <taxon>Escalloniales</taxon>
        <taxon>Escalloniaceae</taxon>
        <taxon>Escallonia</taxon>
    </lineage>
</organism>